<reference evidence="2 3" key="1">
    <citation type="submission" date="2015-05" db="EMBL/GenBank/DDBJ databases">
        <authorList>
            <person name="Tang B."/>
            <person name="Yu Y."/>
        </authorList>
    </citation>
    <scope>NUCLEOTIDE SEQUENCE [LARGE SCALE GENOMIC DNA]</scope>
    <source>
        <strain evidence="2 3">DSM 7029</strain>
    </source>
</reference>
<gene>
    <name evidence="2" type="ORF">AAW51_3507</name>
</gene>
<accession>A0A0G3BQD8</accession>
<name>A0A0G3BQD8_9BURK</name>
<keyword evidence="3" id="KW-1185">Reference proteome</keyword>
<feature type="signal peptide" evidence="1">
    <location>
        <begin position="1"/>
        <end position="29"/>
    </location>
</feature>
<sequence>MSASRSLKLCSIAALVLVAAAGAAADARAAPNLIRNGDFSRSHTYGGDNGIPLFQEPDDWATSGLTIEGRIAGGSYFESGALVVDNDWYGTYTGGPDRAVVMFHRARMEQSFTVTAAGGYRVSWDDATAALDHEPFMLGEGYPEEDALPYRVMLGSRHLGDFGPAKGQDYTRHGATLLLQPGTYTLSFTGLMSAEYELYGGYNQYARSLKGYYTLLDNVTVAAVPEPASYALLASGLALLIAGRQLHRRRQGPGEA</sequence>
<dbReference type="STRING" id="413882.AAW51_3507"/>
<evidence type="ECO:0000256" key="1">
    <source>
        <dbReference type="SAM" id="SignalP"/>
    </source>
</evidence>
<proteinExistence type="predicted"/>
<evidence type="ECO:0000313" key="3">
    <source>
        <dbReference type="Proteomes" id="UP000035352"/>
    </source>
</evidence>
<dbReference type="PATRIC" id="fig|413882.6.peg.3663"/>
<dbReference type="AlphaFoldDB" id="A0A0G3BQD8"/>
<evidence type="ECO:0000313" key="2">
    <source>
        <dbReference type="EMBL" id="AKJ30198.1"/>
    </source>
</evidence>
<feature type="chain" id="PRO_5002551712" evidence="1">
    <location>
        <begin position="30"/>
        <end position="256"/>
    </location>
</feature>
<dbReference type="KEGG" id="pbh:AAW51_3507"/>
<organism evidence="2 3">
    <name type="scientific">Caldimonas brevitalea</name>
    <dbReference type="NCBI Taxonomy" id="413882"/>
    <lineage>
        <taxon>Bacteria</taxon>
        <taxon>Pseudomonadati</taxon>
        <taxon>Pseudomonadota</taxon>
        <taxon>Betaproteobacteria</taxon>
        <taxon>Burkholderiales</taxon>
        <taxon>Sphaerotilaceae</taxon>
        <taxon>Caldimonas</taxon>
    </lineage>
</organism>
<keyword evidence="1" id="KW-0732">Signal</keyword>
<protein>
    <submittedName>
        <fullName evidence="2">Uncharacterized protein</fullName>
    </submittedName>
</protein>
<dbReference type="Proteomes" id="UP000035352">
    <property type="component" value="Chromosome"/>
</dbReference>
<dbReference type="RefSeq" id="WP_047195623.1">
    <property type="nucleotide sequence ID" value="NZ_CP011371.1"/>
</dbReference>
<dbReference type="EMBL" id="CP011371">
    <property type="protein sequence ID" value="AKJ30198.1"/>
    <property type="molecule type" value="Genomic_DNA"/>
</dbReference>